<dbReference type="EMBL" id="BROD01000001">
    <property type="protein sequence ID" value="GKX65323.1"/>
    <property type="molecule type" value="Genomic_DNA"/>
</dbReference>
<comment type="caution">
    <text evidence="1">The sequence shown here is derived from an EMBL/GenBank/DDBJ whole genome shotgun (WGS) entry which is preliminary data.</text>
</comment>
<dbReference type="Proteomes" id="UP001058074">
    <property type="component" value="Unassembled WGS sequence"/>
</dbReference>
<name>A0ACB5R8I0_9CLOT</name>
<gene>
    <name evidence="1" type="ORF">rsdtw13_05810</name>
</gene>
<reference evidence="1" key="1">
    <citation type="journal article" date="2025" name="Int. J. Syst. Evol. Microbiol.">
        <title>Inconstantimicrobium mannanitabidum sp. nov., a novel member of the family Clostridiaceae isolated from anoxic soil under the treatment of reductive soil disinfestation.</title>
        <authorList>
            <person name="Ueki A."/>
            <person name="Tonouchi A."/>
            <person name="Honma S."/>
            <person name="Kaku N."/>
            <person name="Ueki K."/>
        </authorList>
    </citation>
    <scope>NUCLEOTIDE SEQUENCE</scope>
    <source>
        <strain evidence="1">TW13</strain>
    </source>
</reference>
<accession>A0ACB5R8I0</accession>
<proteinExistence type="predicted"/>
<protein>
    <submittedName>
        <fullName evidence="1">Uncharacterized protein</fullName>
    </submittedName>
</protein>
<keyword evidence="2" id="KW-1185">Reference proteome</keyword>
<evidence type="ECO:0000313" key="1">
    <source>
        <dbReference type="EMBL" id="GKX65323.1"/>
    </source>
</evidence>
<sequence length="221" mass="25815">MFNKIESIKNSKNFLRNISIIIFWGSLWGIVEATLGYFLHRINFSFGWCIWFPIAFYFMDKIYRKTGEAQCMLYGAFITASIKLTNMFIEPRIDKVLNPVISIILEAVALVIFYKVLEKKQKKTNMMGVGVLNLSWRCLYDIYLLFMPQSILAVSVLRGWQPFLKFMILESLVNTIIIAMYLILREKLITKTTEESRRNYSTRPVISALMLALAVFIQLYI</sequence>
<evidence type="ECO:0000313" key="2">
    <source>
        <dbReference type="Proteomes" id="UP001058074"/>
    </source>
</evidence>
<organism evidence="1 2">
    <name type="scientific">Inconstantimicrobium mannanitabidum</name>
    <dbReference type="NCBI Taxonomy" id="1604901"/>
    <lineage>
        <taxon>Bacteria</taxon>
        <taxon>Bacillati</taxon>
        <taxon>Bacillota</taxon>
        <taxon>Clostridia</taxon>
        <taxon>Eubacteriales</taxon>
        <taxon>Clostridiaceae</taxon>
        <taxon>Inconstantimicrobium</taxon>
    </lineage>
</organism>